<dbReference type="KEGG" id="fgi:OP10G_2822"/>
<keyword evidence="1" id="KW-1133">Transmembrane helix</keyword>
<accession>A0A068NTV3</accession>
<name>A0A068NTV3_FIMGI</name>
<dbReference type="EMBL" id="CP007139">
    <property type="protein sequence ID" value="AIE86190.1"/>
    <property type="molecule type" value="Genomic_DNA"/>
</dbReference>
<keyword evidence="1" id="KW-0812">Transmembrane</keyword>
<reference evidence="2 3" key="1">
    <citation type="journal article" date="2014" name="PLoS ONE">
        <title>The first complete genome sequence of the class fimbriimonadia in the phylum armatimonadetes.</title>
        <authorList>
            <person name="Hu Z.Y."/>
            <person name="Wang Y.Z."/>
            <person name="Im W.T."/>
            <person name="Wang S.Y."/>
            <person name="Zhao G.P."/>
            <person name="Zheng H.J."/>
            <person name="Quan Z.X."/>
        </authorList>
    </citation>
    <scope>NUCLEOTIDE SEQUENCE [LARGE SCALE GENOMIC DNA]</scope>
    <source>
        <strain evidence="2">Gsoil 348</strain>
    </source>
</reference>
<dbReference type="AlphaFoldDB" id="A0A068NTV3"/>
<sequence>MNFFFCYLSRLAIVALFVTGLLVCIGLPTLCAALFGLAIVDFGAIHYLGRTTPKNKACRPLRSTNVPIYLN</sequence>
<dbReference type="RefSeq" id="WP_025225270.1">
    <property type="nucleotide sequence ID" value="NZ_CP007139.1"/>
</dbReference>
<evidence type="ECO:0000313" key="3">
    <source>
        <dbReference type="Proteomes" id="UP000027982"/>
    </source>
</evidence>
<keyword evidence="3" id="KW-1185">Reference proteome</keyword>
<gene>
    <name evidence="2" type="ORF">OP10G_2822</name>
</gene>
<dbReference type="Proteomes" id="UP000027982">
    <property type="component" value="Chromosome"/>
</dbReference>
<proteinExistence type="predicted"/>
<protein>
    <submittedName>
        <fullName evidence="2">Uncharacterized protein</fullName>
    </submittedName>
</protein>
<keyword evidence="1" id="KW-0472">Membrane</keyword>
<evidence type="ECO:0000256" key="1">
    <source>
        <dbReference type="SAM" id="Phobius"/>
    </source>
</evidence>
<evidence type="ECO:0000313" key="2">
    <source>
        <dbReference type="EMBL" id="AIE86190.1"/>
    </source>
</evidence>
<dbReference type="HOGENOM" id="CLU_2734089_0_0_0"/>
<organism evidence="2 3">
    <name type="scientific">Fimbriimonas ginsengisoli Gsoil 348</name>
    <dbReference type="NCBI Taxonomy" id="661478"/>
    <lineage>
        <taxon>Bacteria</taxon>
        <taxon>Bacillati</taxon>
        <taxon>Armatimonadota</taxon>
        <taxon>Fimbriimonadia</taxon>
        <taxon>Fimbriimonadales</taxon>
        <taxon>Fimbriimonadaceae</taxon>
        <taxon>Fimbriimonas</taxon>
    </lineage>
</organism>
<feature type="transmembrane region" description="Helical" evidence="1">
    <location>
        <begin position="12"/>
        <end position="40"/>
    </location>
</feature>